<evidence type="ECO:0000256" key="1">
    <source>
        <dbReference type="SAM" id="MobiDB-lite"/>
    </source>
</evidence>
<evidence type="ECO:0000256" key="2">
    <source>
        <dbReference type="SAM" id="SignalP"/>
    </source>
</evidence>
<dbReference type="Proteomes" id="UP001202328">
    <property type="component" value="Unassembled WGS sequence"/>
</dbReference>
<evidence type="ECO:0000313" key="4">
    <source>
        <dbReference type="Proteomes" id="UP001202328"/>
    </source>
</evidence>
<proteinExistence type="predicted"/>
<dbReference type="InterPro" id="IPR009489">
    <property type="entry name" value="PAR1"/>
</dbReference>
<sequence length="189" mass="20533">MAVSFQFSKIQLVLFLALTFSLQVCLGGEIVCENLPKNQCAFAIAKDGKRCLIENYVAKDGKTEYQCRTSEVVVEGITNWIETDECVNACGADRNVVGISSDSLMESQFVSKLCSPYCYQNCPNIVDLCFNLAAGENVFLPQLCEDQRTNPRRAMIQLMSSGAAPGPVSGNTNEEENSEGIAPAPAPMN</sequence>
<dbReference type="PANTHER" id="PTHR33649">
    <property type="entry name" value="PAR1 PROTEIN"/>
    <property type="match status" value="1"/>
</dbReference>
<feature type="signal peptide" evidence="2">
    <location>
        <begin position="1"/>
        <end position="27"/>
    </location>
</feature>
<reference evidence="3" key="1">
    <citation type="submission" date="2022-04" db="EMBL/GenBank/DDBJ databases">
        <title>A functionally conserved STORR gene fusion in Papaver species that diverged 16.8 million years ago.</title>
        <authorList>
            <person name="Catania T."/>
        </authorList>
    </citation>
    <scope>NUCLEOTIDE SEQUENCE</scope>
    <source>
        <strain evidence="3">S-188037</strain>
    </source>
</reference>
<keyword evidence="4" id="KW-1185">Reference proteome</keyword>
<dbReference type="PANTHER" id="PTHR33649:SF4">
    <property type="entry name" value="PAR1 PROTEIN"/>
    <property type="match status" value="1"/>
</dbReference>
<dbReference type="AlphaFoldDB" id="A0AAD4T4J3"/>
<dbReference type="Pfam" id="PF06521">
    <property type="entry name" value="PAR1"/>
    <property type="match status" value="1"/>
</dbReference>
<feature type="region of interest" description="Disordered" evidence="1">
    <location>
        <begin position="161"/>
        <end position="189"/>
    </location>
</feature>
<evidence type="ECO:0008006" key="5">
    <source>
        <dbReference type="Google" id="ProtNLM"/>
    </source>
</evidence>
<evidence type="ECO:0000313" key="3">
    <source>
        <dbReference type="EMBL" id="KAI3937478.1"/>
    </source>
</evidence>
<keyword evidence="2" id="KW-0732">Signal</keyword>
<gene>
    <name evidence="3" type="ORF">MKW98_018777</name>
</gene>
<protein>
    <recommendedName>
        <fullName evidence="5">PAR1 protein</fullName>
    </recommendedName>
</protein>
<name>A0AAD4T4J3_9MAGN</name>
<accession>A0AAD4T4J3</accession>
<comment type="caution">
    <text evidence="3">The sequence shown here is derived from an EMBL/GenBank/DDBJ whole genome shotgun (WGS) entry which is preliminary data.</text>
</comment>
<feature type="chain" id="PRO_5042261660" description="PAR1 protein" evidence="2">
    <location>
        <begin position="28"/>
        <end position="189"/>
    </location>
</feature>
<dbReference type="EMBL" id="JAJJMB010005771">
    <property type="protein sequence ID" value="KAI3937478.1"/>
    <property type="molecule type" value="Genomic_DNA"/>
</dbReference>
<organism evidence="3 4">
    <name type="scientific">Papaver atlanticum</name>
    <dbReference type="NCBI Taxonomy" id="357466"/>
    <lineage>
        <taxon>Eukaryota</taxon>
        <taxon>Viridiplantae</taxon>
        <taxon>Streptophyta</taxon>
        <taxon>Embryophyta</taxon>
        <taxon>Tracheophyta</taxon>
        <taxon>Spermatophyta</taxon>
        <taxon>Magnoliopsida</taxon>
        <taxon>Ranunculales</taxon>
        <taxon>Papaveraceae</taxon>
        <taxon>Papaveroideae</taxon>
        <taxon>Papaver</taxon>
    </lineage>
</organism>